<proteinExistence type="predicted"/>
<dbReference type="GeneID" id="31356081"/>
<dbReference type="Proteomes" id="UP000001396">
    <property type="component" value="Unassembled WGS sequence"/>
</dbReference>
<name>D3AWS0_HETP5</name>
<dbReference type="AlphaFoldDB" id="D3AWS0"/>
<dbReference type="RefSeq" id="XP_020438847.1">
    <property type="nucleotide sequence ID" value="XM_020571573.1"/>
</dbReference>
<evidence type="ECO:0000313" key="1">
    <source>
        <dbReference type="EMBL" id="EFA86743.1"/>
    </source>
</evidence>
<reference evidence="1 2" key="1">
    <citation type="journal article" date="2011" name="Genome Res.">
        <title>Phylogeny-wide analysis of social amoeba genomes highlights ancient origins for complex intercellular communication.</title>
        <authorList>
            <person name="Heidel A.J."/>
            <person name="Lawal H.M."/>
            <person name="Felder M."/>
            <person name="Schilde C."/>
            <person name="Helps N.R."/>
            <person name="Tunggal B."/>
            <person name="Rivero F."/>
            <person name="John U."/>
            <person name="Schleicher M."/>
            <person name="Eichinger L."/>
            <person name="Platzer M."/>
            <person name="Noegel A.A."/>
            <person name="Schaap P."/>
            <person name="Gloeckner G."/>
        </authorList>
    </citation>
    <scope>NUCLEOTIDE SEQUENCE [LARGE SCALE GENOMIC DNA]</scope>
    <source>
        <strain evidence="2">ATCC 26659 / Pp 5 / PN500</strain>
    </source>
</reference>
<evidence type="ECO:0000313" key="2">
    <source>
        <dbReference type="Proteomes" id="UP000001396"/>
    </source>
</evidence>
<organism evidence="1 2">
    <name type="scientific">Heterostelium pallidum (strain ATCC 26659 / Pp 5 / PN500)</name>
    <name type="common">Cellular slime mold</name>
    <name type="synonym">Polysphondylium pallidum</name>
    <dbReference type="NCBI Taxonomy" id="670386"/>
    <lineage>
        <taxon>Eukaryota</taxon>
        <taxon>Amoebozoa</taxon>
        <taxon>Evosea</taxon>
        <taxon>Eumycetozoa</taxon>
        <taxon>Dictyostelia</taxon>
        <taxon>Acytosteliales</taxon>
        <taxon>Acytosteliaceae</taxon>
        <taxon>Heterostelium</taxon>
    </lineage>
</organism>
<comment type="caution">
    <text evidence="1">The sequence shown here is derived from an EMBL/GenBank/DDBJ whole genome shotgun (WGS) entry which is preliminary data.</text>
</comment>
<keyword evidence="2" id="KW-1185">Reference proteome</keyword>
<sequence>MTIIGSFKNLSQSFSTQSVNVFYFQSFNGGLINQSSNSSTSFFDGWGEKVADKSKEYAGDVKHAFNG</sequence>
<dbReference type="EMBL" id="ADBJ01000002">
    <property type="protein sequence ID" value="EFA86743.1"/>
    <property type="molecule type" value="Genomic_DNA"/>
</dbReference>
<protein>
    <submittedName>
        <fullName evidence="1">Uncharacterized protein</fullName>
    </submittedName>
</protein>
<gene>
    <name evidence="1" type="ORF">PPL_00548</name>
</gene>
<dbReference type="InParanoid" id="D3AWS0"/>
<accession>D3AWS0</accession>